<protein>
    <recommendedName>
        <fullName evidence="1">1-alkyl-2-acetylglycerophosphocholine esterase</fullName>
        <ecNumber evidence="1">3.1.1.47</ecNumber>
    </recommendedName>
</protein>
<keyword evidence="3" id="KW-0442">Lipid degradation</keyword>
<keyword evidence="4" id="KW-0443">Lipid metabolism</keyword>
<dbReference type="STRING" id="946122.A0A0C2XKY5"/>
<dbReference type="Pfam" id="PF03403">
    <property type="entry name" value="PAF-AH_p_II"/>
    <property type="match status" value="1"/>
</dbReference>
<dbReference type="PANTHER" id="PTHR10272">
    <property type="entry name" value="PLATELET-ACTIVATING FACTOR ACETYLHYDROLASE"/>
    <property type="match status" value="1"/>
</dbReference>
<evidence type="ECO:0000313" key="6">
    <source>
        <dbReference type="Proteomes" id="UP000054549"/>
    </source>
</evidence>
<organism evidence="5 6">
    <name type="scientific">Amanita muscaria (strain Koide BX008)</name>
    <dbReference type="NCBI Taxonomy" id="946122"/>
    <lineage>
        <taxon>Eukaryota</taxon>
        <taxon>Fungi</taxon>
        <taxon>Dikarya</taxon>
        <taxon>Basidiomycota</taxon>
        <taxon>Agaricomycotina</taxon>
        <taxon>Agaricomycetes</taxon>
        <taxon>Agaricomycetidae</taxon>
        <taxon>Agaricales</taxon>
        <taxon>Pluteineae</taxon>
        <taxon>Amanitaceae</taxon>
        <taxon>Amanita</taxon>
    </lineage>
</organism>
<reference evidence="5 6" key="1">
    <citation type="submission" date="2014-04" db="EMBL/GenBank/DDBJ databases">
        <title>Evolutionary Origins and Diversification of the Mycorrhizal Mutualists.</title>
        <authorList>
            <consortium name="DOE Joint Genome Institute"/>
            <consortium name="Mycorrhizal Genomics Consortium"/>
            <person name="Kohler A."/>
            <person name="Kuo A."/>
            <person name="Nagy L.G."/>
            <person name="Floudas D."/>
            <person name="Copeland A."/>
            <person name="Barry K.W."/>
            <person name="Cichocki N."/>
            <person name="Veneault-Fourrey C."/>
            <person name="LaButti K."/>
            <person name="Lindquist E.A."/>
            <person name="Lipzen A."/>
            <person name="Lundell T."/>
            <person name="Morin E."/>
            <person name="Murat C."/>
            <person name="Riley R."/>
            <person name="Ohm R."/>
            <person name="Sun H."/>
            <person name="Tunlid A."/>
            <person name="Henrissat B."/>
            <person name="Grigoriev I.V."/>
            <person name="Hibbett D.S."/>
            <person name="Martin F."/>
        </authorList>
    </citation>
    <scope>NUCLEOTIDE SEQUENCE [LARGE SCALE GENOMIC DNA]</scope>
    <source>
        <strain evidence="5 6">Koide BX008</strain>
    </source>
</reference>
<dbReference type="PANTHER" id="PTHR10272:SF0">
    <property type="entry name" value="PLATELET-ACTIVATING FACTOR ACETYLHYDROLASE"/>
    <property type="match status" value="1"/>
</dbReference>
<dbReference type="EMBL" id="KN818224">
    <property type="protein sequence ID" value="KIL70181.1"/>
    <property type="molecule type" value="Genomic_DNA"/>
</dbReference>
<proteinExistence type="predicted"/>
<accession>A0A0C2XKY5</accession>
<evidence type="ECO:0000256" key="2">
    <source>
        <dbReference type="ARBA" id="ARBA00022801"/>
    </source>
</evidence>
<evidence type="ECO:0000256" key="1">
    <source>
        <dbReference type="ARBA" id="ARBA00013201"/>
    </source>
</evidence>
<dbReference type="EC" id="3.1.1.47" evidence="1"/>
<dbReference type="Proteomes" id="UP000054549">
    <property type="component" value="Unassembled WGS sequence"/>
</dbReference>
<dbReference type="SUPFAM" id="SSF53474">
    <property type="entry name" value="alpha/beta-Hydrolases"/>
    <property type="match status" value="1"/>
</dbReference>
<name>A0A0C2XKY5_AMAMK</name>
<evidence type="ECO:0000313" key="5">
    <source>
        <dbReference type="EMBL" id="KIL70181.1"/>
    </source>
</evidence>
<keyword evidence="2" id="KW-0378">Hydrolase</keyword>
<dbReference type="GO" id="GO:0003847">
    <property type="term" value="F:1-alkyl-2-acetylglycerophosphocholine esterase activity"/>
    <property type="evidence" value="ECO:0007669"/>
    <property type="project" value="UniProtKB-EC"/>
</dbReference>
<dbReference type="OrthoDB" id="2363873at2759"/>
<dbReference type="AlphaFoldDB" id="A0A0C2XKY5"/>
<dbReference type="HOGENOM" id="CLU_022501_4_1_1"/>
<gene>
    <name evidence="5" type="ORF">M378DRAFT_183750</name>
</gene>
<sequence>MFFLPLVKGWYAVGATTFVTPVRPARLYGSAKRSRNNALSSDQLEPVLCMEEVAFTAYYPADTSSATQKGLDWLLRPASVSLKGFSAFAGVSSWLLWPIIYLFGIFVKIPVYTNAPLLRPAFGRSNSETTPPPQWPVVIFSHGLGGSRTAYSHFCSRLAASGKVVLAIEHRDGTGHACETRSWLDKGQKISRPIYYLKENQAVWDNQPNTEQAPYPLRVEQLEFRHDEIYIVYRTFSDFLGRAERSVELTTIDGSEIHDSWTMMDDETGFSPVKHCEDVTLAGHSFGGCTVLSILSTKPPSEHEPIPTTKALLLDPWLEPLPTPGPQPYLKAGSDKSIATSIISDVVKSWQPGSGNIITLVRSKHQSFSDFPILPFVRTKEAMTHLDVATSASLAFLDSSLEHYIEGASKRVMEALVVGVKANGKPKRKLVGSVGEIIVH</sequence>
<dbReference type="InterPro" id="IPR029058">
    <property type="entry name" value="AB_hydrolase_fold"/>
</dbReference>
<dbReference type="FunCoup" id="A0A0C2XKY5">
    <property type="interactions" value="11"/>
</dbReference>
<dbReference type="GO" id="GO:0016042">
    <property type="term" value="P:lipid catabolic process"/>
    <property type="evidence" value="ECO:0007669"/>
    <property type="project" value="UniProtKB-KW"/>
</dbReference>
<keyword evidence="6" id="KW-1185">Reference proteome</keyword>
<dbReference type="Gene3D" id="3.40.50.1820">
    <property type="entry name" value="alpha/beta hydrolase"/>
    <property type="match status" value="1"/>
</dbReference>
<evidence type="ECO:0000256" key="3">
    <source>
        <dbReference type="ARBA" id="ARBA00022963"/>
    </source>
</evidence>
<evidence type="ECO:0000256" key="4">
    <source>
        <dbReference type="ARBA" id="ARBA00023098"/>
    </source>
</evidence>
<dbReference type="InParanoid" id="A0A0C2XKY5"/>